<feature type="transmembrane region" description="Helical" evidence="1">
    <location>
        <begin position="81"/>
        <end position="99"/>
    </location>
</feature>
<keyword evidence="1" id="KW-1133">Transmembrane helix</keyword>
<feature type="transmembrane region" description="Helical" evidence="1">
    <location>
        <begin position="357"/>
        <end position="383"/>
    </location>
</feature>
<evidence type="ECO:0000313" key="3">
    <source>
        <dbReference type="EMBL" id="MFC3023005.1"/>
    </source>
</evidence>
<comment type="caution">
    <text evidence="3">The sequence shown here is derived from an EMBL/GenBank/DDBJ whole genome shotgun (WGS) entry which is preliminary data.</text>
</comment>
<dbReference type="PANTHER" id="PTHR35342:SF5">
    <property type="entry name" value="TRICARBOXYLIC TRANSPORT PROTEIN"/>
    <property type="match status" value="1"/>
</dbReference>
<feature type="transmembrane region" description="Helical" evidence="1">
    <location>
        <begin position="321"/>
        <end position="345"/>
    </location>
</feature>
<gene>
    <name evidence="3" type="ORF">ACFODT_04065</name>
</gene>
<feature type="transmembrane region" description="Helical" evidence="1">
    <location>
        <begin position="20"/>
        <end position="40"/>
    </location>
</feature>
<dbReference type="RefSeq" id="WP_123017087.1">
    <property type="nucleotide sequence ID" value="NZ_AP024911.1"/>
</dbReference>
<keyword evidence="1" id="KW-0812">Transmembrane</keyword>
<feature type="transmembrane region" description="Helical" evidence="1">
    <location>
        <begin position="166"/>
        <end position="186"/>
    </location>
</feature>
<dbReference type="Proteomes" id="UP001595384">
    <property type="component" value="Unassembled WGS sequence"/>
</dbReference>
<feature type="transmembrane region" description="Helical" evidence="1">
    <location>
        <begin position="464"/>
        <end position="485"/>
    </location>
</feature>
<sequence length="506" mass="52855">MLDFSAITAGADLLFSSVGPWLYVFPGIIIGLVFGAIPGLQISMAMAIFLPATLYMSFLEAMLFLTAIFTGGSFGSGIPAILMNIPGTSSAIATAFDGYPMARKGQHNKALGIALGSSCFGVLFGYIILFLLIQPISVLVLKLGPSEMLMVIFWGITLIASLRGDAMLKGLISGMVGLLIGTIGFSEVGVARGTLGNEYLLDGVPVIPAMMGMFAASELFKLVNTNYLVADESARKVSIREILGGVTHAFKHPKVMLRGSLIGVFVGAVPGVGSSVSNLLSYIETKRRDKDPQSYGKGNPKGVVAAESANSTSEAGSMATLLALGIPGGGATAVMLAAFAMHNITGGPQFIREQTDIVYAIILANFGQVVLLIALGLMFIPLLANVVKVPMNILIPSVLSMAVFGSFGLTGNIAGPVAVLVFAIVGWVFTHLHYSVPAAVIGILLGGMAESNFLHTYQISGGEISYIFERPITLLIIGLLLLSLFGSKVTGMLNRTAVKTSSDSSS</sequence>
<keyword evidence="1" id="KW-0472">Membrane</keyword>
<organism evidence="3 4">
    <name type="scientific">Vibrio zhugei</name>
    <dbReference type="NCBI Taxonomy" id="2479546"/>
    <lineage>
        <taxon>Bacteria</taxon>
        <taxon>Pseudomonadati</taxon>
        <taxon>Pseudomonadota</taxon>
        <taxon>Gammaproteobacteria</taxon>
        <taxon>Vibrionales</taxon>
        <taxon>Vibrionaceae</taxon>
        <taxon>Vibrio</taxon>
    </lineage>
</organism>
<dbReference type="Pfam" id="PF01970">
    <property type="entry name" value="TctA"/>
    <property type="match status" value="1"/>
</dbReference>
<feature type="transmembrane region" description="Helical" evidence="1">
    <location>
        <begin position="111"/>
        <end position="133"/>
    </location>
</feature>
<feature type="transmembrane region" description="Helical" evidence="1">
    <location>
        <begin position="417"/>
        <end position="444"/>
    </location>
</feature>
<evidence type="ECO:0000256" key="1">
    <source>
        <dbReference type="SAM" id="Phobius"/>
    </source>
</evidence>
<feature type="domain" description="DUF112" evidence="2">
    <location>
        <begin position="22"/>
        <end position="440"/>
    </location>
</feature>
<keyword evidence="4" id="KW-1185">Reference proteome</keyword>
<feature type="transmembrane region" description="Helical" evidence="1">
    <location>
        <begin position="47"/>
        <end position="69"/>
    </location>
</feature>
<evidence type="ECO:0000259" key="2">
    <source>
        <dbReference type="Pfam" id="PF01970"/>
    </source>
</evidence>
<feature type="transmembrane region" description="Helical" evidence="1">
    <location>
        <begin position="261"/>
        <end position="283"/>
    </location>
</feature>
<dbReference type="InterPro" id="IPR002823">
    <property type="entry name" value="DUF112_TM"/>
</dbReference>
<dbReference type="PANTHER" id="PTHR35342">
    <property type="entry name" value="TRICARBOXYLIC TRANSPORT PROTEIN"/>
    <property type="match status" value="1"/>
</dbReference>
<name>A0ABV7C4X1_9VIBR</name>
<feature type="transmembrane region" description="Helical" evidence="1">
    <location>
        <begin position="139"/>
        <end position="159"/>
    </location>
</feature>
<proteinExistence type="predicted"/>
<protein>
    <submittedName>
        <fullName evidence="3">Tripartite tricarboxylate transporter permease</fullName>
    </submittedName>
</protein>
<accession>A0ABV7C4X1</accession>
<reference evidence="4" key="1">
    <citation type="journal article" date="2019" name="Int. J. Syst. Evol. Microbiol.">
        <title>The Global Catalogue of Microorganisms (GCM) 10K type strain sequencing project: providing services to taxonomists for standard genome sequencing and annotation.</title>
        <authorList>
            <consortium name="The Broad Institute Genomics Platform"/>
            <consortium name="The Broad Institute Genome Sequencing Center for Infectious Disease"/>
            <person name="Wu L."/>
            <person name="Ma J."/>
        </authorList>
    </citation>
    <scope>NUCLEOTIDE SEQUENCE [LARGE SCALE GENOMIC DNA]</scope>
    <source>
        <strain evidence="4">KCTC 62784</strain>
    </source>
</reference>
<evidence type="ECO:0000313" key="4">
    <source>
        <dbReference type="Proteomes" id="UP001595384"/>
    </source>
</evidence>
<dbReference type="EMBL" id="JBHRSE010000030">
    <property type="protein sequence ID" value="MFC3023005.1"/>
    <property type="molecule type" value="Genomic_DNA"/>
</dbReference>